<dbReference type="InterPro" id="IPR027843">
    <property type="entry name" value="DUF4440"/>
</dbReference>
<comment type="caution">
    <text evidence="2">The sequence shown here is derived from an EMBL/GenBank/DDBJ whole genome shotgun (WGS) entry which is preliminary data.</text>
</comment>
<name>A0A0F3RNX0_ORITS</name>
<evidence type="ECO:0000313" key="3">
    <source>
        <dbReference type="Proteomes" id="UP000033580"/>
    </source>
</evidence>
<dbReference type="InterPro" id="IPR032710">
    <property type="entry name" value="NTF2-like_dom_sf"/>
</dbReference>
<organism evidence="2 3">
    <name type="scientific">Orientia tsutsugamushi str. UT144</name>
    <dbReference type="NCBI Taxonomy" id="1441384"/>
    <lineage>
        <taxon>Bacteria</taxon>
        <taxon>Pseudomonadati</taxon>
        <taxon>Pseudomonadota</taxon>
        <taxon>Alphaproteobacteria</taxon>
        <taxon>Rickettsiales</taxon>
        <taxon>Rickettsiaceae</taxon>
        <taxon>Rickettsieae</taxon>
        <taxon>Orientia</taxon>
    </lineage>
</organism>
<gene>
    <name evidence="2" type="ORF">OTUT144_0057</name>
</gene>
<dbReference type="AlphaFoldDB" id="A0A0F3RNX0"/>
<evidence type="ECO:0000313" key="2">
    <source>
        <dbReference type="EMBL" id="KJW07887.1"/>
    </source>
</evidence>
<dbReference type="Gene3D" id="3.10.450.50">
    <property type="match status" value="1"/>
</dbReference>
<sequence length="116" mass="13360">MPKSIEALERPLLDSSVRQSTEQLGKLIADDFLEFGSSGKLYNKQDCIKPDETLRKFVVSDFKIKELSKDVMLATYKITDDGIASLRSSIWQRYGDEWKMIFYQGTKCEVEDGHEE</sequence>
<dbReference type="Proteomes" id="UP000033580">
    <property type="component" value="Unassembled WGS sequence"/>
</dbReference>
<evidence type="ECO:0000259" key="1">
    <source>
        <dbReference type="Pfam" id="PF14534"/>
    </source>
</evidence>
<accession>A0A0F3RNX0</accession>
<dbReference type="EMBL" id="LAOR01000002">
    <property type="protein sequence ID" value="KJW07887.1"/>
    <property type="molecule type" value="Genomic_DNA"/>
</dbReference>
<dbReference type="Pfam" id="PF14534">
    <property type="entry name" value="DUF4440"/>
    <property type="match status" value="1"/>
</dbReference>
<feature type="domain" description="DUF4440" evidence="1">
    <location>
        <begin position="5"/>
        <end position="100"/>
    </location>
</feature>
<proteinExistence type="predicted"/>
<reference evidence="2 3" key="1">
    <citation type="submission" date="2015-01" db="EMBL/GenBank/DDBJ databases">
        <title>Genome Sequencing of Rickettsiales.</title>
        <authorList>
            <person name="Daugherty S.C."/>
            <person name="Su Q."/>
            <person name="Abolude K."/>
            <person name="Beier-Sexton M."/>
            <person name="Carlyon J.A."/>
            <person name="Carter R."/>
            <person name="Day N.P."/>
            <person name="Dumler S.J."/>
            <person name="Dyachenko V."/>
            <person name="Godinez A."/>
            <person name="Kurtti T.J."/>
            <person name="Lichay M."/>
            <person name="Mullins K.E."/>
            <person name="Ott S."/>
            <person name="Pappas-Brown V."/>
            <person name="Paris D.H."/>
            <person name="Patel P."/>
            <person name="Richards A.L."/>
            <person name="Sadzewicz L."/>
            <person name="Sears K."/>
            <person name="Seidman D."/>
            <person name="Sengamalay N."/>
            <person name="Stenos J."/>
            <person name="Tallon L.J."/>
            <person name="Vincent G."/>
            <person name="Fraser C.M."/>
            <person name="Munderloh U."/>
            <person name="Dunning-Hotopp J.C."/>
        </authorList>
    </citation>
    <scope>NUCLEOTIDE SEQUENCE [LARGE SCALE GENOMIC DNA]</scope>
    <source>
        <strain evidence="2 3">UT144</strain>
    </source>
</reference>
<protein>
    <recommendedName>
        <fullName evidence="1">DUF4440 domain-containing protein</fullName>
    </recommendedName>
</protein>
<dbReference type="SUPFAM" id="SSF54427">
    <property type="entry name" value="NTF2-like"/>
    <property type="match status" value="1"/>
</dbReference>
<dbReference type="PATRIC" id="fig|1441384.3.peg.1087"/>